<dbReference type="GO" id="GO:0015031">
    <property type="term" value="P:protein transport"/>
    <property type="evidence" value="ECO:0007669"/>
    <property type="project" value="UniProtKB-KW"/>
</dbReference>
<comment type="function">
    <text evidence="9">Has a role in transport between endoplasmic reticulum and Golgi.</text>
</comment>
<dbReference type="AlphaFoldDB" id="A0A427XQQ5"/>
<evidence type="ECO:0000256" key="2">
    <source>
        <dbReference type="ARBA" id="ARBA00022448"/>
    </source>
</evidence>
<feature type="compositionally biased region" description="Low complexity" evidence="10">
    <location>
        <begin position="73"/>
        <end position="87"/>
    </location>
</feature>
<dbReference type="Pfam" id="PF03878">
    <property type="entry name" value="YIF1"/>
    <property type="match status" value="1"/>
</dbReference>
<dbReference type="GO" id="GO:0006888">
    <property type="term" value="P:endoplasmic reticulum to Golgi vesicle-mediated transport"/>
    <property type="evidence" value="ECO:0007669"/>
    <property type="project" value="UniProtKB-UniRule"/>
</dbReference>
<keyword evidence="7 9" id="KW-0333">Golgi apparatus</keyword>
<feature type="transmembrane region" description="Helical" evidence="9">
    <location>
        <begin position="291"/>
        <end position="311"/>
    </location>
</feature>
<dbReference type="OrthoDB" id="337750at2759"/>
<dbReference type="GO" id="GO:0005793">
    <property type="term" value="C:endoplasmic reticulum-Golgi intermediate compartment"/>
    <property type="evidence" value="ECO:0007669"/>
    <property type="project" value="UniProtKB-UniRule"/>
</dbReference>
<evidence type="ECO:0000256" key="5">
    <source>
        <dbReference type="ARBA" id="ARBA00022927"/>
    </source>
</evidence>
<dbReference type="PANTHER" id="PTHR14083">
    <property type="entry name" value="YIP1 INTERACTING FACTOR HOMOLOG YIF1 PROTEIN"/>
    <property type="match status" value="1"/>
</dbReference>
<evidence type="ECO:0000256" key="4">
    <source>
        <dbReference type="ARBA" id="ARBA00022824"/>
    </source>
</evidence>
<comment type="similarity">
    <text evidence="1 9">Belongs to the YIF1 family.</text>
</comment>
<evidence type="ECO:0000256" key="3">
    <source>
        <dbReference type="ARBA" id="ARBA00022692"/>
    </source>
</evidence>
<evidence type="ECO:0000256" key="10">
    <source>
        <dbReference type="SAM" id="MobiDB-lite"/>
    </source>
</evidence>
<comment type="caution">
    <text evidence="11">The sequence shown here is derived from an EMBL/GenBank/DDBJ whole genome shotgun (WGS) entry which is preliminary data.</text>
</comment>
<feature type="transmembrane region" description="Helical" evidence="9">
    <location>
        <begin position="317"/>
        <end position="337"/>
    </location>
</feature>
<feature type="region of interest" description="Disordered" evidence="10">
    <location>
        <begin position="1"/>
        <end position="111"/>
    </location>
</feature>
<dbReference type="InterPro" id="IPR005578">
    <property type="entry name" value="Yif1_fam"/>
</dbReference>
<feature type="compositionally biased region" description="Pro residues" evidence="10">
    <location>
        <begin position="10"/>
        <end position="32"/>
    </location>
</feature>
<keyword evidence="4 9" id="KW-0256">Endoplasmic reticulum</keyword>
<sequence>MDTPYMNSRSPPPLQHPKPTHPAYPPPEPPHTPGRSSASSPYSQTGRLSMEADGYTRYSSPPVGVEQHHHQQPFHGTPQQQQQQQQQASTSGYAPQGVSGQMGGSAHARGFGAAGPNAPMGYDTSGFGAWPGMNDATAQMGVQFGRSAVAAGHDYVEKNLSRYLPLPLVKTCFSVTNSYVLRKLRLVLFPWRHKPWSRQVRRGAEHGGVDGWMAPRDDINAPDLYIPTMALVTYTLLAALARGLQSRFKPEVLGESISSAILVVILEFLLVKLGCYFLDVRGGGGASGVELLAYGGYKFVGIVATVIASLLQLGSAVQFAVFFYTFCANAFFLLRSLKYVLLPDRSSAMSDVASAPSLSHGQRARRVQFLFGVAVSQALWMWWLSRV</sequence>
<feature type="transmembrane region" description="Helical" evidence="9">
    <location>
        <begin position="224"/>
        <end position="244"/>
    </location>
</feature>
<protein>
    <recommendedName>
        <fullName evidence="9">Protein YIF1</fullName>
    </recommendedName>
</protein>
<evidence type="ECO:0000313" key="12">
    <source>
        <dbReference type="Proteomes" id="UP000279236"/>
    </source>
</evidence>
<keyword evidence="8 9" id="KW-0472">Membrane</keyword>
<feature type="compositionally biased region" description="Polar residues" evidence="10">
    <location>
        <begin position="34"/>
        <end position="47"/>
    </location>
</feature>
<reference evidence="11 12" key="1">
    <citation type="submission" date="2018-11" db="EMBL/GenBank/DDBJ databases">
        <title>Genome sequence of Apiotrichum porosum DSM 27194.</title>
        <authorList>
            <person name="Aliyu H."/>
            <person name="Gorte O."/>
            <person name="Ochsenreither K."/>
        </authorList>
    </citation>
    <scope>NUCLEOTIDE SEQUENCE [LARGE SCALE GENOMIC DNA]</scope>
    <source>
        <strain evidence="11 12">DSM 27194</strain>
    </source>
</reference>
<accession>A0A427XQQ5</accession>
<name>A0A427XQQ5_9TREE</name>
<evidence type="ECO:0000256" key="1">
    <source>
        <dbReference type="ARBA" id="ARBA00009727"/>
    </source>
</evidence>
<comment type="subcellular location">
    <subcellularLocation>
        <location evidence="9">Endoplasmic reticulum membrane</location>
        <topology evidence="9">Multi-pass membrane protein</topology>
    </subcellularLocation>
    <subcellularLocation>
        <location evidence="9">Golgi apparatus membrane</location>
        <topology evidence="9">Multi-pass membrane protein</topology>
    </subcellularLocation>
</comment>
<dbReference type="Proteomes" id="UP000279236">
    <property type="component" value="Unassembled WGS sequence"/>
</dbReference>
<evidence type="ECO:0000256" key="6">
    <source>
        <dbReference type="ARBA" id="ARBA00022989"/>
    </source>
</evidence>
<organism evidence="11 12">
    <name type="scientific">Apiotrichum porosum</name>
    <dbReference type="NCBI Taxonomy" id="105984"/>
    <lineage>
        <taxon>Eukaryota</taxon>
        <taxon>Fungi</taxon>
        <taxon>Dikarya</taxon>
        <taxon>Basidiomycota</taxon>
        <taxon>Agaricomycotina</taxon>
        <taxon>Tremellomycetes</taxon>
        <taxon>Trichosporonales</taxon>
        <taxon>Trichosporonaceae</taxon>
        <taxon>Apiotrichum</taxon>
    </lineage>
</organism>
<keyword evidence="5 9" id="KW-0653">Protein transport</keyword>
<keyword evidence="12" id="KW-1185">Reference proteome</keyword>
<dbReference type="GO" id="GO:0000139">
    <property type="term" value="C:Golgi membrane"/>
    <property type="evidence" value="ECO:0007669"/>
    <property type="project" value="UniProtKB-SubCell"/>
</dbReference>
<feature type="transmembrane region" description="Helical" evidence="9">
    <location>
        <begin position="256"/>
        <end position="279"/>
    </location>
</feature>
<feature type="transmembrane region" description="Helical" evidence="9">
    <location>
        <begin position="367"/>
        <end position="385"/>
    </location>
</feature>
<dbReference type="RefSeq" id="XP_028475898.1">
    <property type="nucleotide sequence ID" value="XM_028623924.1"/>
</dbReference>
<keyword evidence="3 9" id="KW-0812">Transmembrane</keyword>
<keyword evidence="2 9" id="KW-0813">Transport</keyword>
<dbReference type="EMBL" id="RSCE01000007">
    <property type="protein sequence ID" value="RSH81179.1"/>
    <property type="molecule type" value="Genomic_DNA"/>
</dbReference>
<dbReference type="GO" id="GO:0005789">
    <property type="term" value="C:endoplasmic reticulum membrane"/>
    <property type="evidence" value="ECO:0007669"/>
    <property type="project" value="UniProtKB-SubCell"/>
</dbReference>
<evidence type="ECO:0000256" key="7">
    <source>
        <dbReference type="ARBA" id="ARBA00023034"/>
    </source>
</evidence>
<keyword evidence="6 9" id="KW-1133">Transmembrane helix</keyword>
<gene>
    <name evidence="11" type="ORF">EHS24_008616</name>
</gene>
<dbReference type="GeneID" id="39593159"/>
<dbReference type="GO" id="GO:0030134">
    <property type="term" value="C:COPII-coated ER to Golgi transport vesicle"/>
    <property type="evidence" value="ECO:0007669"/>
    <property type="project" value="TreeGrafter"/>
</dbReference>
<dbReference type="STRING" id="105984.A0A427XQQ5"/>
<proteinExistence type="inferred from homology"/>
<evidence type="ECO:0000256" key="8">
    <source>
        <dbReference type="ARBA" id="ARBA00023136"/>
    </source>
</evidence>
<evidence type="ECO:0000256" key="9">
    <source>
        <dbReference type="RuleBase" id="RU368073"/>
    </source>
</evidence>
<evidence type="ECO:0000313" key="11">
    <source>
        <dbReference type="EMBL" id="RSH81179.1"/>
    </source>
</evidence>
<dbReference type="PANTHER" id="PTHR14083:SF0">
    <property type="entry name" value="YIP1D-INTERACTING FACTOR 1, ISOFORM C"/>
    <property type="match status" value="1"/>
</dbReference>